<reference evidence="8 9" key="1">
    <citation type="submission" date="2019-05" db="EMBL/GenBank/DDBJ databases">
        <title>Culicoidintestinum kansasii gen. nov., sp. nov. from the gastrointestinal tract of the biting midge, Culicoides sonorensis.</title>
        <authorList>
            <person name="Neupane S."/>
            <person name="Ghosh A."/>
            <person name="Gunther S."/>
            <person name="Martin K."/>
            <person name="Zurek L."/>
        </authorList>
    </citation>
    <scope>NUCLEOTIDE SEQUENCE [LARGE SCALE GENOMIC DNA]</scope>
    <source>
        <strain evidence="8 9">CS-1</strain>
    </source>
</reference>
<dbReference type="PANTHER" id="PTHR21262">
    <property type="entry name" value="GUANOSINE-3',5'-BIS DIPHOSPHATE 3'-PYROPHOSPHOHYDROLASE"/>
    <property type="match status" value="1"/>
</dbReference>
<dbReference type="NCBIfam" id="TIGR00691">
    <property type="entry name" value="spoT_relA"/>
    <property type="match status" value="1"/>
</dbReference>
<sequence length="735" mass="83278">MPNEKIYQYEDVLREVKKYITKEEDLAFIHRAYEVARDAHSEQKRKSGLPYIIHPIHVAYILATLRTGPQTLAAGFLHDVVEDTPLTSDDLREEFGDEVVSLVEGVTKLEKLQYNSDKTPTSNENYQKLILAMVGDVRVIIIKLADRLHNMRTIHGLKPDRAQVIARDTMDILAPIAHRLGMFKLKSELEDLSFKVLDPKSYQEVVSFIEKSTRDRQEALDKMMVSIGSELGEHKIAYEMKGRVKNVYSIYKKVTSKNKDYNEIFDLLAIRILTDTVPACYATLGYIHKLFTPIPKRIKDYIAVPKPNMYQSLHTTVIGFDGNIFEVQIRTHEMDYIAEMGVAAHWAYKENRTISSAQEQQEIMDQLKLFRDIQEVANTSDEDEGDAENFIDTVKHDVFSANIYVFTPLGDVYDLPMGANAIDFAYKIHTQVGNKMTGAKVNNRIVPLSYELQTGDIVEILTSPQAKPSEAWLRIVKTSHARSKIRSYFKKDRRDENIAKGKQLIDKEIQSRGEEPSDVLALPEAKDMLDRFTFNSIDDMLIAVGSGSITARVVVNRILGPVTAEKDKAPIDNEDVEAVETKKIQKQSKNIVEISGADNVKITLANCCAPIPGDPIVGYISKGKGIIVHRQDCPSIKSLNNRFIDVYWAEDYNKTKHQVYLRVFSFDRSGLLSELINSLYQAGTDIVDIKSTVNNTDNTVTTNLVVTAYDTENLEKIKVNINKVSGVYEIDRVIR</sequence>
<dbReference type="PROSITE" id="PS51880">
    <property type="entry name" value="TGS"/>
    <property type="match status" value="1"/>
</dbReference>
<dbReference type="SUPFAM" id="SSF109604">
    <property type="entry name" value="HD-domain/PDEase-like"/>
    <property type="match status" value="1"/>
</dbReference>
<dbReference type="RefSeq" id="WP_138190889.1">
    <property type="nucleotide sequence ID" value="NZ_VBWP01000004.1"/>
</dbReference>
<dbReference type="Pfam" id="PF02824">
    <property type="entry name" value="TGS"/>
    <property type="match status" value="1"/>
</dbReference>
<dbReference type="SUPFAM" id="SSF81301">
    <property type="entry name" value="Nucleotidyltransferase"/>
    <property type="match status" value="1"/>
</dbReference>
<dbReference type="InterPro" id="IPR045600">
    <property type="entry name" value="RelA/SpoT_AH_RIS"/>
</dbReference>
<evidence type="ECO:0000313" key="9">
    <source>
        <dbReference type="Proteomes" id="UP000306912"/>
    </source>
</evidence>
<dbReference type="PANTHER" id="PTHR21262:SF31">
    <property type="entry name" value="GTP PYROPHOSPHOKINASE"/>
    <property type="match status" value="1"/>
</dbReference>
<dbReference type="InterPro" id="IPR007685">
    <property type="entry name" value="RelA_SpoT"/>
</dbReference>
<dbReference type="Gene3D" id="1.10.3210.10">
    <property type="entry name" value="Hypothetical protein af1432"/>
    <property type="match status" value="1"/>
</dbReference>
<dbReference type="InterPro" id="IPR004095">
    <property type="entry name" value="TGS"/>
</dbReference>
<dbReference type="Gene3D" id="3.10.20.30">
    <property type="match status" value="1"/>
</dbReference>
<keyword evidence="9" id="KW-1185">Reference proteome</keyword>
<evidence type="ECO:0000313" key="8">
    <source>
        <dbReference type="EMBL" id="TLG74338.1"/>
    </source>
</evidence>
<dbReference type="Gene3D" id="3.30.460.10">
    <property type="entry name" value="Beta Polymerase, domain 2"/>
    <property type="match status" value="1"/>
</dbReference>
<name>A0A5R8QCV4_9FIRM</name>
<evidence type="ECO:0000259" key="6">
    <source>
        <dbReference type="PROSITE" id="PS51831"/>
    </source>
</evidence>
<feature type="domain" description="TGS" evidence="7">
    <location>
        <begin position="399"/>
        <end position="462"/>
    </location>
</feature>
<dbReference type="FunFam" id="3.10.20.30:FF:000002">
    <property type="entry name" value="GTP pyrophosphokinase (RelA/SpoT)"/>
    <property type="match status" value="1"/>
</dbReference>
<protein>
    <recommendedName>
        <fullName evidence="2">GTP diphosphokinase</fullName>
        <ecNumber evidence="2">2.7.6.5</ecNumber>
    </recommendedName>
</protein>
<dbReference type="Gene3D" id="3.30.70.260">
    <property type="match status" value="1"/>
</dbReference>
<dbReference type="SMART" id="SM00954">
    <property type="entry name" value="RelA_SpoT"/>
    <property type="match status" value="1"/>
</dbReference>
<keyword evidence="8" id="KW-0378">Hydrolase</keyword>
<dbReference type="CDD" id="cd01668">
    <property type="entry name" value="TGS_RSH"/>
    <property type="match status" value="1"/>
</dbReference>
<gene>
    <name evidence="8" type="ORF">FEZ08_06425</name>
</gene>
<accession>A0A5R8QCV4</accession>
<dbReference type="Pfam" id="PF19296">
    <property type="entry name" value="RelA_AH_RIS"/>
    <property type="match status" value="1"/>
</dbReference>
<dbReference type="SMART" id="SM00471">
    <property type="entry name" value="HDc"/>
    <property type="match status" value="1"/>
</dbReference>
<dbReference type="UniPathway" id="UPA00908">
    <property type="reaction ID" value="UER00884"/>
</dbReference>
<dbReference type="FunFam" id="1.10.3210.10:FF:000001">
    <property type="entry name" value="GTP pyrophosphokinase RelA"/>
    <property type="match status" value="1"/>
</dbReference>
<dbReference type="OrthoDB" id="9805041at2"/>
<evidence type="ECO:0000256" key="2">
    <source>
        <dbReference type="ARBA" id="ARBA00013251"/>
    </source>
</evidence>
<dbReference type="CDD" id="cd05399">
    <property type="entry name" value="NT_Rel-Spo_like"/>
    <property type="match status" value="1"/>
</dbReference>
<feature type="domain" description="HD" evidence="6">
    <location>
        <begin position="51"/>
        <end position="151"/>
    </location>
</feature>
<dbReference type="SUPFAM" id="SSF81271">
    <property type="entry name" value="TGS-like"/>
    <property type="match status" value="1"/>
</dbReference>
<dbReference type="InterPro" id="IPR002912">
    <property type="entry name" value="ACT_dom"/>
</dbReference>
<comment type="caution">
    <text evidence="8">The sequence shown here is derived from an EMBL/GenBank/DDBJ whole genome shotgun (WGS) entry which is preliminary data.</text>
</comment>
<proteinExistence type="inferred from homology"/>
<dbReference type="Pfam" id="PF13291">
    <property type="entry name" value="ACT_4"/>
    <property type="match status" value="1"/>
</dbReference>
<dbReference type="InterPro" id="IPR045865">
    <property type="entry name" value="ACT-like_dom_sf"/>
</dbReference>
<dbReference type="Pfam" id="PF04607">
    <property type="entry name" value="RelA_SpoT"/>
    <property type="match status" value="1"/>
</dbReference>
<dbReference type="CDD" id="cd00077">
    <property type="entry name" value="HDc"/>
    <property type="match status" value="1"/>
</dbReference>
<dbReference type="FunFam" id="3.30.460.10:FF:000001">
    <property type="entry name" value="GTP pyrophosphokinase RelA"/>
    <property type="match status" value="1"/>
</dbReference>
<dbReference type="GO" id="GO:0016787">
    <property type="term" value="F:hydrolase activity"/>
    <property type="evidence" value="ECO:0007669"/>
    <property type="project" value="UniProtKB-KW"/>
</dbReference>
<dbReference type="InterPro" id="IPR043519">
    <property type="entry name" value="NT_sf"/>
</dbReference>
<dbReference type="Pfam" id="PF13328">
    <property type="entry name" value="HD_4"/>
    <property type="match status" value="1"/>
</dbReference>
<dbReference type="InParanoid" id="A0A5R8QCV4"/>
<dbReference type="InterPro" id="IPR033655">
    <property type="entry name" value="TGS_RelA/SpoT"/>
</dbReference>
<organism evidence="8 9">
    <name type="scientific">Culicoidibacter larvae</name>
    <dbReference type="NCBI Taxonomy" id="2579976"/>
    <lineage>
        <taxon>Bacteria</taxon>
        <taxon>Bacillati</taxon>
        <taxon>Bacillota</taxon>
        <taxon>Culicoidibacteria</taxon>
        <taxon>Culicoidibacterales</taxon>
        <taxon>Culicoidibacteraceae</taxon>
        <taxon>Culicoidibacter</taxon>
    </lineage>
</organism>
<comment type="function">
    <text evidence="4">In eubacteria ppGpp (guanosine 3'-diphosphate 5'-diphosphate) is a mediator of the stringent response that coordinates a variety of cellular activities in response to changes in nutritional abundance.</text>
</comment>
<dbReference type="AlphaFoldDB" id="A0A5R8QCV4"/>
<dbReference type="EC" id="2.7.6.5" evidence="2"/>
<dbReference type="Proteomes" id="UP000306912">
    <property type="component" value="Unassembled WGS sequence"/>
</dbReference>
<dbReference type="InterPro" id="IPR003607">
    <property type="entry name" value="HD/PDEase_dom"/>
</dbReference>
<dbReference type="GO" id="GO:0005886">
    <property type="term" value="C:plasma membrane"/>
    <property type="evidence" value="ECO:0007669"/>
    <property type="project" value="TreeGrafter"/>
</dbReference>
<evidence type="ECO:0000259" key="5">
    <source>
        <dbReference type="PROSITE" id="PS51671"/>
    </source>
</evidence>
<dbReference type="InterPro" id="IPR006674">
    <property type="entry name" value="HD_domain"/>
</dbReference>
<dbReference type="InterPro" id="IPR012676">
    <property type="entry name" value="TGS-like"/>
</dbReference>
<dbReference type="SUPFAM" id="SSF55021">
    <property type="entry name" value="ACT-like"/>
    <property type="match status" value="1"/>
</dbReference>
<dbReference type="InterPro" id="IPR004811">
    <property type="entry name" value="RelA/Spo_fam"/>
</dbReference>
<dbReference type="PROSITE" id="PS51831">
    <property type="entry name" value="HD"/>
    <property type="match status" value="1"/>
</dbReference>
<dbReference type="PROSITE" id="PS51671">
    <property type="entry name" value="ACT"/>
    <property type="match status" value="1"/>
</dbReference>
<dbReference type="FunCoup" id="A0A5R8QCV4">
    <property type="interactions" value="404"/>
</dbReference>
<dbReference type="GO" id="GO:0015970">
    <property type="term" value="P:guanosine tetraphosphate biosynthetic process"/>
    <property type="evidence" value="ECO:0007669"/>
    <property type="project" value="UniProtKB-UniPathway"/>
</dbReference>
<dbReference type="InterPro" id="IPR012675">
    <property type="entry name" value="Beta-grasp_dom_sf"/>
</dbReference>
<evidence type="ECO:0000256" key="1">
    <source>
        <dbReference type="ARBA" id="ARBA00004976"/>
    </source>
</evidence>
<evidence type="ECO:0000259" key="7">
    <source>
        <dbReference type="PROSITE" id="PS51880"/>
    </source>
</evidence>
<comment type="catalytic activity">
    <reaction evidence="3">
        <text>GTP + ATP = guanosine 3'-diphosphate 5'-triphosphate + AMP</text>
        <dbReference type="Rhea" id="RHEA:22088"/>
        <dbReference type="ChEBI" id="CHEBI:30616"/>
        <dbReference type="ChEBI" id="CHEBI:37565"/>
        <dbReference type="ChEBI" id="CHEBI:142410"/>
        <dbReference type="ChEBI" id="CHEBI:456215"/>
        <dbReference type="EC" id="2.7.6.5"/>
    </reaction>
</comment>
<feature type="domain" description="ACT" evidence="5">
    <location>
        <begin position="660"/>
        <end position="735"/>
    </location>
</feature>
<comment type="pathway">
    <text evidence="1">Purine metabolism; ppGpp biosynthesis; ppGpp from GTP: step 1/2.</text>
</comment>
<evidence type="ECO:0000256" key="4">
    <source>
        <dbReference type="RuleBase" id="RU003847"/>
    </source>
</evidence>
<dbReference type="EMBL" id="VBWP01000004">
    <property type="protein sequence ID" value="TLG74338.1"/>
    <property type="molecule type" value="Genomic_DNA"/>
</dbReference>
<evidence type="ECO:0000256" key="3">
    <source>
        <dbReference type="ARBA" id="ARBA00048244"/>
    </source>
</evidence>
<comment type="similarity">
    <text evidence="4">Belongs to the relA/spoT family.</text>
</comment>
<dbReference type="GO" id="GO:0008728">
    <property type="term" value="F:GTP diphosphokinase activity"/>
    <property type="evidence" value="ECO:0007669"/>
    <property type="project" value="UniProtKB-EC"/>
</dbReference>